<dbReference type="OrthoDB" id="10069752at2759"/>
<keyword evidence="2" id="KW-1185">Reference proteome</keyword>
<dbReference type="Proteomes" id="UP000596742">
    <property type="component" value="Unassembled WGS sequence"/>
</dbReference>
<reference evidence="1" key="1">
    <citation type="submission" date="2018-11" db="EMBL/GenBank/DDBJ databases">
        <authorList>
            <person name="Alioto T."/>
            <person name="Alioto T."/>
        </authorList>
    </citation>
    <scope>NUCLEOTIDE SEQUENCE</scope>
</reference>
<dbReference type="AlphaFoldDB" id="A0A8B6HEX4"/>
<dbReference type="PANTHER" id="PTHR46704">
    <property type="entry name" value="CXC DOMAIN-CONTAINING PROTEIN-RELATED"/>
    <property type="match status" value="1"/>
</dbReference>
<sequence length="252" mass="28322">MESETSNADYVPRSLRIFLNSLFSEADCVTKISAIGHAIIQATRPRSVIAPLQIGLGIQMHHHFSSRFLIDTLFNLGFCSSYSEVQKFEMNAAASRSTEIANENQSVVQYIADNVDHNIRSLDGFGTFHGMGIIAASTPGIKTARSVPRTNPSIKEITALAKINIKFYKEQSNSFQKLKYEVFEKREIENKSWKLDLLSKICWPLKFSASWSAIMHKTSGSYPGQSNITFLPMIDLNPSDESCIYTTLHFRL</sequence>
<proteinExistence type="predicted"/>
<gene>
    <name evidence="1" type="ORF">MGAL_10B075422</name>
</gene>
<dbReference type="PANTHER" id="PTHR46704:SF9">
    <property type="entry name" value="BHLH DOMAIN-CONTAINING PROTEIN"/>
    <property type="match status" value="1"/>
</dbReference>
<evidence type="ECO:0000313" key="1">
    <source>
        <dbReference type="EMBL" id="VDI77902.1"/>
    </source>
</evidence>
<accession>A0A8B6HEX4</accession>
<organism evidence="1 2">
    <name type="scientific">Mytilus galloprovincialis</name>
    <name type="common">Mediterranean mussel</name>
    <dbReference type="NCBI Taxonomy" id="29158"/>
    <lineage>
        <taxon>Eukaryota</taxon>
        <taxon>Metazoa</taxon>
        <taxon>Spiralia</taxon>
        <taxon>Lophotrochozoa</taxon>
        <taxon>Mollusca</taxon>
        <taxon>Bivalvia</taxon>
        <taxon>Autobranchia</taxon>
        <taxon>Pteriomorphia</taxon>
        <taxon>Mytilida</taxon>
        <taxon>Mytiloidea</taxon>
        <taxon>Mytilidae</taxon>
        <taxon>Mytilinae</taxon>
        <taxon>Mytilus</taxon>
    </lineage>
</organism>
<name>A0A8B6HEX4_MYTGA</name>
<evidence type="ECO:0000313" key="2">
    <source>
        <dbReference type="Proteomes" id="UP000596742"/>
    </source>
</evidence>
<protein>
    <submittedName>
        <fullName evidence="1">Uncharacterized protein</fullName>
    </submittedName>
</protein>
<dbReference type="EMBL" id="UYJE01009907">
    <property type="protein sequence ID" value="VDI77902.1"/>
    <property type="molecule type" value="Genomic_DNA"/>
</dbReference>
<comment type="caution">
    <text evidence="1">The sequence shown here is derived from an EMBL/GenBank/DDBJ whole genome shotgun (WGS) entry which is preliminary data.</text>
</comment>